<keyword evidence="2" id="KW-1185">Reference proteome</keyword>
<accession>A0A0K8MXT1</accession>
<protein>
    <submittedName>
        <fullName evidence="1">Uncharacterized protein</fullName>
    </submittedName>
</protein>
<name>A0A0K8MXT1_9CHLR</name>
<evidence type="ECO:0000313" key="2">
    <source>
        <dbReference type="Proteomes" id="UP000055060"/>
    </source>
</evidence>
<organism evidence="1">
    <name type="scientific">Longilinea arvoryzae</name>
    <dbReference type="NCBI Taxonomy" id="360412"/>
    <lineage>
        <taxon>Bacteria</taxon>
        <taxon>Bacillati</taxon>
        <taxon>Chloroflexota</taxon>
        <taxon>Anaerolineae</taxon>
        <taxon>Anaerolineales</taxon>
        <taxon>Anaerolineaceae</taxon>
        <taxon>Longilinea</taxon>
    </lineage>
</organism>
<dbReference type="STRING" id="360412.LARV_03859"/>
<dbReference type="EMBL" id="DF967973">
    <property type="protein sequence ID" value="GAP16063.1"/>
    <property type="molecule type" value="Genomic_DNA"/>
</dbReference>
<evidence type="ECO:0000313" key="1">
    <source>
        <dbReference type="EMBL" id="GAP16063.1"/>
    </source>
</evidence>
<dbReference type="AlphaFoldDB" id="A0A0K8MXT1"/>
<sequence length="108" mass="12068">MEIIGARIVLTIDEPWDSYRVINGKVTQLFTGEDDSPYLLIVGPQSAEVFVVSPRYENFGVDDIVHGKKLIVDIAVPIDNKRPFDKDKYFTNLKYIGIGAIELAPLDG</sequence>
<proteinExistence type="predicted"/>
<reference evidence="1" key="1">
    <citation type="submission" date="2015-07" db="EMBL/GenBank/DDBJ databases">
        <title>Draft Genome Sequences of Anaerolinea thermolimosa IMO-1, Bellilinea caldifistulae GOMI-1, Leptolinea tardivitalis YMTK-2, Levilinea saccharolytica KIBI-1,Longilinea arvoryzae KOME-1, Previously Described as Members of the Anaerolineaceae (Chloroflexi).</title>
        <authorList>
            <person name="Sekiguchi Y."/>
            <person name="Ohashi A."/>
            <person name="Matsuura N."/>
            <person name="Tourlousse M.D."/>
        </authorList>
    </citation>
    <scope>NUCLEOTIDE SEQUENCE [LARGE SCALE GENOMIC DNA]</scope>
    <source>
        <strain evidence="1">KOME-1</strain>
    </source>
</reference>
<gene>
    <name evidence="1" type="ORF">LARV_03859</name>
</gene>
<dbReference type="RefSeq" id="WP_075075447.1">
    <property type="nucleotide sequence ID" value="NZ_DF967973.1"/>
</dbReference>
<dbReference type="Proteomes" id="UP000055060">
    <property type="component" value="Unassembled WGS sequence"/>
</dbReference>